<evidence type="ECO:0000313" key="1">
    <source>
        <dbReference type="EMBL" id="PUW04108.1"/>
    </source>
</evidence>
<gene>
    <name evidence="1" type="ORF">B7T07_09480</name>
</gene>
<evidence type="ECO:0000313" key="2">
    <source>
        <dbReference type="Proteomes" id="UP000244856"/>
    </source>
</evidence>
<proteinExistence type="predicted"/>
<sequence>MPADIPVFILPSLHQPADNTFCLASFERNTFSLFHRYVIPAFFNAEYEYILLSTLSVFWGQFRAA</sequence>
<dbReference type="Proteomes" id="UP000244856">
    <property type="component" value="Unassembled WGS sequence"/>
</dbReference>
<dbReference type="AlphaFoldDB" id="A0AA45BZL0"/>
<name>A0AA45BZL0_CROSK</name>
<comment type="caution">
    <text evidence="1">The sequence shown here is derived from an EMBL/GenBank/DDBJ whole genome shotgun (WGS) entry which is preliminary data.</text>
</comment>
<protein>
    <submittedName>
        <fullName evidence="1">Uncharacterized protein</fullName>
    </submittedName>
</protein>
<reference evidence="1 2" key="1">
    <citation type="submission" date="2017-04" db="EMBL/GenBank/DDBJ databases">
        <title>Cronobacter sakazakii, ST83 Lineage Isolates.</title>
        <authorList>
            <person name="Chase H."/>
            <person name="Tall B."/>
            <person name="Gopinath G."/>
            <person name="Lehner A."/>
        </authorList>
    </citation>
    <scope>NUCLEOTIDE SEQUENCE [LARGE SCALE GENOMIC DNA]</scope>
    <source>
        <strain evidence="1 2">MOD1_Comp15</strain>
    </source>
</reference>
<accession>A0AA45BZL0</accession>
<organism evidence="1 2">
    <name type="scientific">Cronobacter sakazakii</name>
    <name type="common">Enterobacter sakazakii</name>
    <dbReference type="NCBI Taxonomy" id="28141"/>
    <lineage>
        <taxon>Bacteria</taxon>
        <taxon>Pseudomonadati</taxon>
        <taxon>Pseudomonadota</taxon>
        <taxon>Gammaproteobacteria</taxon>
        <taxon>Enterobacterales</taxon>
        <taxon>Enterobacteriaceae</taxon>
        <taxon>Cronobacter</taxon>
    </lineage>
</organism>
<dbReference type="EMBL" id="NCTU01000005">
    <property type="protein sequence ID" value="PUW04108.1"/>
    <property type="molecule type" value="Genomic_DNA"/>
</dbReference>